<protein>
    <submittedName>
        <fullName evidence="2">Uncharacterized protein</fullName>
    </submittedName>
</protein>
<gene>
    <name evidence="2" type="ORF">M011DRAFT_291219</name>
</gene>
<evidence type="ECO:0000256" key="1">
    <source>
        <dbReference type="SAM" id="MobiDB-lite"/>
    </source>
</evidence>
<feature type="region of interest" description="Disordered" evidence="1">
    <location>
        <begin position="1"/>
        <end position="40"/>
    </location>
</feature>
<evidence type="ECO:0000313" key="3">
    <source>
        <dbReference type="Proteomes" id="UP000799440"/>
    </source>
</evidence>
<dbReference type="EMBL" id="MU006612">
    <property type="protein sequence ID" value="KAF2742228.1"/>
    <property type="molecule type" value="Genomic_DNA"/>
</dbReference>
<accession>A0A6A6UVE1</accession>
<name>A0A6A6UVE1_9PLEO</name>
<proteinExistence type="predicted"/>
<evidence type="ECO:0000313" key="2">
    <source>
        <dbReference type="EMBL" id="KAF2742228.1"/>
    </source>
</evidence>
<sequence>MSNYKRWHCGPNTGPEPSCAMNTNRETAARGKRSAETLSECDMEDSVQQLRCRVRKVQKRCTNLEAENQMLKRKIEDADAEMESRKEKAETERDNWRKAETQLFDTELALSDETKARTKAEENLKEAEKATEDAKKANHGGREEATGPSAENPALRHRDHLDDKQGRSKAGGGVKA</sequence>
<feature type="compositionally biased region" description="Basic and acidic residues" evidence="1">
    <location>
        <begin position="154"/>
        <end position="166"/>
    </location>
</feature>
<dbReference type="AlphaFoldDB" id="A0A6A6UVE1"/>
<reference evidence="2" key="1">
    <citation type="journal article" date="2020" name="Stud. Mycol.">
        <title>101 Dothideomycetes genomes: a test case for predicting lifestyles and emergence of pathogens.</title>
        <authorList>
            <person name="Haridas S."/>
            <person name="Albert R."/>
            <person name="Binder M."/>
            <person name="Bloem J."/>
            <person name="Labutti K."/>
            <person name="Salamov A."/>
            <person name="Andreopoulos B."/>
            <person name="Baker S."/>
            <person name="Barry K."/>
            <person name="Bills G."/>
            <person name="Bluhm B."/>
            <person name="Cannon C."/>
            <person name="Castanera R."/>
            <person name="Culley D."/>
            <person name="Daum C."/>
            <person name="Ezra D."/>
            <person name="Gonzalez J."/>
            <person name="Henrissat B."/>
            <person name="Kuo A."/>
            <person name="Liang C."/>
            <person name="Lipzen A."/>
            <person name="Lutzoni F."/>
            <person name="Magnuson J."/>
            <person name="Mondo S."/>
            <person name="Nolan M."/>
            <person name="Ohm R."/>
            <person name="Pangilinan J."/>
            <person name="Park H.-J."/>
            <person name="Ramirez L."/>
            <person name="Alfaro M."/>
            <person name="Sun H."/>
            <person name="Tritt A."/>
            <person name="Yoshinaga Y."/>
            <person name="Zwiers L.-H."/>
            <person name="Turgeon B."/>
            <person name="Goodwin S."/>
            <person name="Spatafora J."/>
            <person name="Crous P."/>
            <person name="Grigoriev I."/>
        </authorList>
    </citation>
    <scope>NUCLEOTIDE SEQUENCE</scope>
    <source>
        <strain evidence="2">CBS 119925</strain>
    </source>
</reference>
<dbReference type="Proteomes" id="UP000799440">
    <property type="component" value="Unassembled WGS sequence"/>
</dbReference>
<feature type="compositionally biased region" description="Basic and acidic residues" evidence="1">
    <location>
        <begin position="112"/>
        <end position="145"/>
    </location>
</feature>
<feature type="region of interest" description="Disordered" evidence="1">
    <location>
        <begin position="75"/>
        <end position="176"/>
    </location>
</feature>
<organism evidence="2 3">
    <name type="scientific">Sporormia fimetaria CBS 119925</name>
    <dbReference type="NCBI Taxonomy" id="1340428"/>
    <lineage>
        <taxon>Eukaryota</taxon>
        <taxon>Fungi</taxon>
        <taxon>Dikarya</taxon>
        <taxon>Ascomycota</taxon>
        <taxon>Pezizomycotina</taxon>
        <taxon>Dothideomycetes</taxon>
        <taxon>Pleosporomycetidae</taxon>
        <taxon>Pleosporales</taxon>
        <taxon>Sporormiaceae</taxon>
        <taxon>Sporormia</taxon>
    </lineage>
</organism>
<keyword evidence="3" id="KW-1185">Reference proteome</keyword>
<feature type="compositionally biased region" description="Basic and acidic residues" evidence="1">
    <location>
        <begin position="75"/>
        <end position="100"/>
    </location>
</feature>